<proteinExistence type="predicted"/>
<evidence type="ECO:0000313" key="2">
    <source>
        <dbReference type="EMBL" id="GIH13233.1"/>
    </source>
</evidence>
<evidence type="ECO:0000313" key="3">
    <source>
        <dbReference type="Proteomes" id="UP000642748"/>
    </source>
</evidence>
<keyword evidence="3" id="KW-1185">Reference proteome</keyword>
<gene>
    <name evidence="2" type="ORF">Raf01_14050</name>
</gene>
<reference evidence="2" key="1">
    <citation type="submission" date="2021-01" db="EMBL/GenBank/DDBJ databases">
        <title>Whole genome shotgun sequence of Rugosimonospora africana NBRC 104875.</title>
        <authorList>
            <person name="Komaki H."/>
            <person name="Tamura T."/>
        </authorList>
    </citation>
    <scope>NUCLEOTIDE SEQUENCE</scope>
    <source>
        <strain evidence="2">NBRC 104875</strain>
    </source>
</reference>
<comment type="caution">
    <text evidence="2">The sequence shown here is derived from an EMBL/GenBank/DDBJ whole genome shotgun (WGS) entry which is preliminary data.</text>
</comment>
<dbReference type="EMBL" id="BONZ01000013">
    <property type="protein sequence ID" value="GIH13233.1"/>
    <property type="molecule type" value="Genomic_DNA"/>
</dbReference>
<name>A0A8J3QLM2_9ACTN</name>
<feature type="region of interest" description="Disordered" evidence="1">
    <location>
        <begin position="62"/>
        <end position="92"/>
    </location>
</feature>
<evidence type="ECO:0000256" key="1">
    <source>
        <dbReference type="SAM" id="MobiDB-lite"/>
    </source>
</evidence>
<dbReference type="RefSeq" id="WP_308442633.1">
    <property type="nucleotide sequence ID" value="NZ_BONZ01000013.1"/>
</dbReference>
<dbReference type="AlphaFoldDB" id="A0A8J3QLM2"/>
<accession>A0A8J3QLM2</accession>
<sequence>MPRPALAPAAAPPPAAAAPVNLLVTESFGAVRPLGTVGTVGLAGLAEPRMLDGTDARPVLTCAEPTPPGTPTVAVAPPDSDPEGEPPDSAPAPSCFCSVGASGGGGMPGALVYFGAGVSAGTLARPTTARPAAEPFAAPSAPSAASLSTGEVEVAADPDVACVSVIN</sequence>
<dbReference type="Proteomes" id="UP000642748">
    <property type="component" value="Unassembled WGS sequence"/>
</dbReference>
<organism evidence="2 3">
    <name type="scientific">Rugosimonospora africana</name>
    <dbReference type="NCBI Taxonomy" id="556532"/>
    <lineage>
        <taxon>Bacteria</taxon>
        <taxon>Bacillati</taxon>
        <taxon>Actinomycetota</taxon>
        <taxon>Actinomycetes</taxon>
        <taxon>Micromonosporales</taxon>
        <taxon>Micromonosporaceae</taxon>
        <taxon>Rugosimonospora</taxon>
    </lineage>
</organism>
<protein>
    <submittedName>
        <fullName evidence="2">Uncharacterized protein</fullName>
    </submittedName>
</protein>